<dbReference type="PANTHER" id="PTHR11849">
    <property type="entry name" value="ETS"/>
    <property type="match status" value="1"/>
</dbReference>
<organism evidence="9 10">
    <name type="scientific">Aquarana catesbeiana</name>
    <name type="common">American bullfrog</name>
    <name type="synonym">Rana catesbeiana</name>
    <dbReference type="NCBI Taxonomy" id="8400"/>
    <lineage>
        <taxon>Eukaryota</taxon>
        <taxon>Metazoa</taxon>
        <taxon>Chordata</taxon>
        <taxon>Craniata</taxon>
        <taxon>Vertebrata</taxon>
        <taxon>Euteleostomi</taxon>
        <taxon>Amphibia</taxon>
        <taxon>Batrachia</taxon>
        <taxon>Anura</taxon>
        <taxon>Neobatrachia</taxon>
        <taxon>Ranoidea</taxon>
        <taxon>Ranidae</taxon>
        <taxon>Aquarana</taxon>
    </lineage>
</organism>
<dbReference type="SUPFAM" id="SSF47769">
    <property type="entry name" value="SAM/Pointed domain"/>
    <property type="match status" value="1"/>
</dbReference>
<evidence type="ECO:0000256" key="7">
    <source>
        <dbReference type="ARBA" id="ARBA00023242"/>
    </source>
</evidence>
<dbReference type="PROSITE" id="PS51433">
    <property type="entry name" value="PNT"/>
    <property type="match status" value="1"/>
</dbReference>
<dbReference type="InterPro" id="IPR003118">
    <property type="entry name" value="Pointed_dom"/>
</dbReference>
<dbReference type="InterPro" id="IPR036390">
    <property type="entry name" value="WH_DNA-bd_sf"/>
</dbReference>
<dbReference type="PANTHER" id="PTHR11849:SF77">
    <property type="entry name" value="TRANSCRIPTION FACTOR ETV7"/>
    <property type="match status" value="1"/>
</dbReference>
<dbReference type="InterPro" id="IPR046328">
    <property type="entry name" value="ETS_fam"/>
</dbReference>
<feature type="domain" description="PNT" evidence="8">
    <location>
        <begin position="26"/>
        <end position="110"/>
    </location>
</feature>
<protein>
    <recommendedName>
        <fullName evidence="8">PNT domain-containing protein</fullName>
    </recommendedName>
</protein>
<comment type="subcellular location">
    <subcellularLocation>
        <location evidence="1">Nucleus</location>
    </subcellularLocation>
</comment>
<dbReference type="InterPro" id="IPR036388">
    <property type="entry name" value="WH-like_DNA-bd_sf"/>
</dbReference>
<evidence type="ECO:0000256" key="6">
    <source>
        <dbReference type="ARBA" id="ARBA00023163"/>
    </source>
</evidence>
<dbReference type="Pfam" id="PF00178">
    <property type="entry name" value="Ets"/>
    <property type="match status" value="1"/>
</dbReference>
<dbReference type="GO" id="GO:0000981">
    <property type="term" value="F:DNA-binding transcription factor activity, RNA polymerase II-specific"/>
    <property type="evidence" value="ECO:0007669"/>
    <property type="project" value="UniProtKB-ARBA"/>
</dbReference>
<evidence type="ECO:0000256" key="3">
    <source>
        <dbReference type="ARBA" id="ARBA00022491"/>
    </source>
</evidence>
<dbReference type="SMART" id="SM00251">
    <property type="entry name" value="SAM_PNT"/>
    <property type="match status" value="1"/>
</dbReference>
<keyword evidence="7" id="KW-0539">Nucleus</keyword>
<evidence type="ECO:0000313" key="9">
    <source>
        <dbReference type="EMBL" id="PIO30579.1"/>
    </source>
</evidence>
<dbReference type="FunFam" id="1.10.150.50:FF:000030">
    <property type="entry name" value="transcription factor ETV6"/>
    <property type="match status" value="1"/>
</dbReference>
<keyword evidence="5" id="KW-0238">DNA-binding</keyword>
<dbReference type="GO" id="GO:0005634">
    <property type="term" value="C:nucleus"/>
    <property type="evidence" value="ECO:0007669"/>
    <property type="project" value="UniProtKB-SubCell"/>
</dbReference>
<proteinExistence type="inferred from homology"/>
<sequence length="270" mass="31203">MKKLSTKLTVLPQFQQRLLDHRRSHCSFIEEVICKVPGSLRIHPSLWSKEDIIHWLRWAEEEYSLDKTDDGKFILNGRALCILTKDDFKSRSPSSGDVLYELLRCIKTHRQGLTSHPDFSQTIRKYNYLHSQTCIAETPKCPTKTKETGAADSILQDAPLNLSQRMPRTQGEQESPKKGGCVDGKIKDCRLLWDYLYQLLDDKRYEPYIKWQDRESKVFRVVDPNKLAALFLRSPKEKLPSEKLQQLEANDVLDSSEVFDSNEDGFAVSP</sequence>
<dbReference type="GO" id="GO:0030154">
    <property type="term" value="P:cell differentiation"/>
    <property type="evidence" value="ECO:0007669"/>
    <property type="project" value="TreeGrafter"/>
</dbReference>
<dbReference type="Pfam" id="PF02198">
    <property type="entry name" value="SAM_PNT"/>
    <property type="match status" value="1"/>
</dbReference>
<dbReference type="OrthoDB" id="10042983at2759"/>
<keyword evidence="3" id="KW-0678">Repressor</keyword>
<reference evidence="10" key="1">
    <citation type="journal article" date="2017" name="Nat. Commun.">
        <title>The North American bullfrog draft genome provides insight into hormonal regulation of long noncoding RNA.</title>
        <authorList>
            <person name="Hammond S.A."/>
            <person name="Warren R.L."/>
            <person name="Vandervalk B.P."/>
            <person name="Kucuk E."/>
            <person name="Khan H."/>
            <person name="Gibb E.A."/>
            <person name="Pandoh P."/>
            <person name="Kirk H."/>
            <person name="Zhao Y."/>
            <person name="Jones M."/>
            <person name="Mungall A.J."/>
            <person name="Coope R."/>
            <person name="Pleasance S."/>
            <person name="Moore R.A."/>
            <person name="Holt R.A."/>
            <person name="Round J.M."/>
            <person name="Ohora S."/>
            <person name="Walle B.V."/>
            <person name="Veldhoen N."/>
            <person name="Helbing C.C."/>
            <person name="Birol I."/>
        </authorList>
    </citation>
    <scope>NUCLEOTIDE SEQUENCE [LARGE SCALE GENOMIC DNA]</scope>
</reference>
<name>A0A2G9RRP3_AQUCT</name>
<evidence type="ECO:0000256" key="2">
    <source>
        <dbReference type="ARBA" id="ARBA00005562"/>
    </source>
</evidence>
<dbReference type="InterPro" id="IPR000418">
    <property type="entry name" value="Ets_dom"/>
</dbReference>
<comment type="similarity">
    <text evidence="2">Belongs to the ETS family.</text>
</comment>
<dbReference type="GO" id="GO:0000977">
    <property type="term" value="F:RNA polymerase II transcription regulatory region sequence-specific DNA binding"/>
    <property type="evidence" value="ECO:0007669"/>
    <property type="project" value="UniProtKB-ARBA"/>
</dbReference>
<keyword evidence="6" id="KW-0804">Transcription</keyword>
<dbReference type="Gene3D" id="1.10.150.50">
    <property type="entry name" value="Transcription Factor, Ets-1"/>
    <property type="match status" value="1"/>
</dbReference>
<dbReference type="InterPro" id="IPR013761">
    <property type="entry name" value="SAM/pointed_sf"/>
</dbReference>
<dbReference type="SUPFAM" id="SSF46785">
    <property type="entry name" value="Winged helix' DNA-binding domain"/>
    <property type="match status" value="1"/>
</dbReference>
<keyword evidence="4" id="KW-0805">Transcription regulation</keyword>
<keyword evidence="10" id="KW-1185">Reference proteome</keyword>
<accession>A0A2G9RRP3</accession>
<dbReference type="EMBL" id="KV936441">
    <property type="protein sequence ID" value="PIO30579.1"/>
    <property type="molecule type" value="Genomic_DNA"/>
</dbReference>
<evidence type="ECO:0000259" key="8">
    <source>
        <dbReference type="PROSITE" id="PS51433"/>
    </source>
</evidence>
<gene>
    <name evidence="9" type="ORF">AB205_0042320</name>
</gene>
<evidence type="ECO:0000256" key="4">
    <source>
        <dbReference type="ARBA" id="ARBA00023015"/>
    </source>
</evidence>
<evidence type="ECO:0000256" key="5">
    <source>
        <dbReference type="ARBA" id="ARBA00023125"/>
    </source>
</evidence>
<dbReference type="SMART" id="SM00413">
    <property type="entry name" value="ETS"/>
    <property type="match status" value="1"/>
</dbReference>
<evidence type="ECO:0000256" key="1">
    <source>
        <dbReference type="ARBA" id="ARBA00004123"/>
    </source>
</evidence>
<dbReference type="AlphaFoldDB" id="A0A2G9RRP3"/>
<dbReference type="Gene3D" id="1.10.10.10">
    <property type="entry name" value="Winged helix-like DNA-binding domain superfamily/Winged helix DNA-binding domain"/>
    <property type="match status" value="1"/>
</dbReference>
<dbReference type="Proteomes" id="UP000228934">
    <property type="component" value="Unassembled WGS sequence"/>
</dbReference>
<evidence type="ECO:0000313" key="10">
    <source>
        <dbReference type="Proteomes" id="UP000228934"/>
    </source>
</evidence>